<feature type="region of interest" description="Disordered" evidence="2">
    <location>
        <begin position="295"/>
        <end position="351"/>
    </location>
</feature>
<reference evidence="5" key="2">
    <citation type="submission" date="2015-06" db="UniProtKB">
        <authorList>
            <consortium name="EnsemblPlants"/>
        </authorList>
    </citation>
    <scope>IDENTIFICATION</scope>
</reference>
<feature type="region of interest" description="Disordered" evidence="2">
    <location>
        <begin position="421"/>
        <end position="444"/>
    </location>
</feature>
<name>A0A0E0QK92_ORYRU</name>
<evidence type="ECO:0008006" key="7">
    <source>
        <dbReference type="Google" id="ProtNLM"/>
    </source>
</evidence>
<dbReference type="EnsemblPlants" id="ORUFI08G20170.1">
    <property type="protein sequence ID" value="ORUFI08G20170.1"/>
    <property type="gene ID" value="ORUFI08G20170"/>
</dbReference>
<dbReference type="InterPro" id="IPR025757">
    <property type="entry name" value="MIP1_Leuzipper"/>
</dbReference>
<dbReference type="AlphaFoldDB" id="A0A0E0QK92"/>
<dbReference type="eggNOG" id="ENOG502R9AE">
    <property type="taxonomic scope" value="Eukaryota"/>
</dbReference>
<feature type="compositionally biased region" description="Polar residues" evidence="2">
    <location>
        <begin position="305"/>
        <end position="320"/>
    </location>
</feature>
<feature type="region of interest" description="Disordered" evidence="2">
    <location>
        <begin position="108"/>
        <end position="130"/>
    </location>
</feature>
<evidence type="ECO:0000313" key="6">
    <source>
        <dbReference type="Proteomes" id="UP000008022"/>
    </source>
</evidence>
<proteinExistence type="predicted"/>
<evidence type="ECO:0000259" key="3">
    <source>
        <dbReference type="Pfam" id="PF04784"/>
    </source>
</evidence>
<feature type="compositionally biased region" description="Low complexity" evidence="2">
    <location>
        <begin position="430"/>
        <end position="441"/>
    </location>
</feature>
<evidence type="ECO:0000313" key="5">
    <source>
        <dbReference type="EnsemblPlants" id="ORUFI08G20170.1"/>
    </source>
</evidence>
<dbReference type="Proteomes" id="UP000008022">
    <property type="component" value="Unassembled WGS sequence"/>
</dbReference>
<dbReference type="STRING" id="4529.A0A0E0QK92"/>
<dbReference type="Pfam" id="PF04784">
    <property type="entry name" value="DUF547"/>
    <property type="match status" value="1"/>
</dbReference>
<dbReference type="PANTHER" id="PTHR46248:SF18">
    <property type="entry name" value="TERNARY COMPLEX FACTOR MIP1 LEUCINE-ZIPPER DOMAIN-CONTAINING PROTEIN"/>
    <property type="match status" value="1"/>
</dbReference>
<evidence type="ECO:0000259" key="4">
    <source>
        <dbReference type="Pfam" id="PF14389"/>
    </source>
</evidence>
<dbReference type="InterPro" id="IPR006869">
    <property type="entry name" value="DUF547"/>
</dbReference>
<keyword evidence="6" id="KW-1185">Reference proteome</keyword>
<dbReference type="Pfam" id="PF14389">
    <property type="entry name" value="Lzipper-MIP1"/>
    <property type="match status" value="1"/>
</dbReference>
<sequence>MKIKETSPGVTDRYQAANKTEEAVVKRTPPPPTRRRRRNITREYETNRTRDHHFTAGFCLAFWAPPRLAAAAASVGSSDPTSPIGRSCQWPPNLTLVVIGDVHGAGEAMSGSVGRRTSPAAVRHGGVRAPPRSDKPRVVFNSLSLVASKRVHFVFFSALIKVMERPNSKIPAMKASSSNAAAPQMIMNRSQSRRDRKIALQQDVDKLRKKLRHEENVHRALERAFTRPLGALPRLPPYLPSQTLELLAEVAVLEEEVVRLEEQVVSFRQGLYEEAVTISMAKSAYFSDTDRCTPARHGQVPDQAASASWSSLKRVTNVKQTPRRTIPSMNHGGDRPGKENQSCTTNSFRDHSRFPLKTVPKCSNPEEEKCADFQTVSAVKDQKGTEDTTVIDSENISTEANKVSEELLTCLLNIFSQMRSSSDQDEDRSSSPSVSGSCESSDGAACAGDPYGVLELGSRDIGPYKQFRAVDATSFDQNVFDNSNSLLDRRLNVYLAKIRALLQKLSSVDLVGLSHQQKLAFWINTYNSCMMNATINVGGRVLSAMTIEHFILRLPYNAKHLRVNPKGVKSGNGAAAAARGVFGLDWPEPSVTFALSCGSWSSPAVRVYTACHVEEELEAAKRDYLQAAVGVSTATSISIPKLLHWYLLDFTKDVSSLMDWVCLQLPGERRRHAVEAVEASRRSPSPPPIQVVPYEFRFRYLLAT</sequence>
<organism evidence="5 6">
    <name type="scientific">Oryza rufipogon</name>
    <name type="common">Brownbeard rice</name>
    <name type="synonym">Asian wild rice</name>
    <dbReference type="NCBI Taxonomy" id="4529"/>
    <lineage>
        <taxon>Eukaryota</taxon>
        <taxon>Viridiplantae</taxon>
        <taxon>Streptophyta</taxon>
        <taxon>Embryophyta</taxon>
        <taxon>Tracheophyta</taxon>
        <taxon>Spermatophyta</taxon>
        <taxon>Magnoliopsida</taxon>
        <taxon>Liliopsida</taxon>
        <taxon>Poales</taxon>
        <taxon>Poaceae</taxon>
        <taxon>BOP clade</taxon>
        <taxon>Oryzoideae</taxon>
        <taxon>Oryzeae</taxon>
        <taxon>Oryzinae</taxon>
        <taxon>Oryza</taxon>
    </lineage>
</organism>
<feature type="domain" description="Ternary complex factor MIP1 leucine-zipper" evidence="4">
    <location>
        <begin position="193"/>
        <end position="274"/>
    </location>
</feature>
<protein>
    <recommendedName>
        <fullName evidence="7">Ternary complex factor MIP1 leucine-zipper domain-containing protein</fullName>
    </recommendedName>
</protein>
<feature type="coiled-coil region" evidence="1">
    <location>
        <begin position="197"/>
        <end position="270"/>
    </location>
</feature>
<dbReference type="Gramene" id="ORUFI08G20170.1">
    <property type="protein sequence ID" value="ORUFI08G20170.1"/>
    <property type="gene ID" value="ORUFI08G20170"/>
</dbReference>
<feature type="region of interest" description="Disordered" evidence="2">
    <location>
        <begin position="1"/>
        <end position="48"/>
    </location>
</feature>
<dbReference type="PANTHER" id="PTHR46248">
    <property type="entry name" value="EXPRESSED PROTEIN"/>
    <property type="match status" value="1"/>
</dbReference>
<accession>A0A0E0QK92</accession>
<reference evidence="6" key="1">
    <citation type="submission" date="2013-06" db="EMBL/GenBank/DDBJ databases">
        <authorList>
            <person name="Zhao Q."/>
        </authorList>
    </citation>
    <scope>NUCLEOTIDE SEQUENCE</scope>
    <source>
        <strain evidence="6">cv. W1943</strain>
    </source>
</reference>
<evidence type="ECO:0000256" key="2">
    <source>
        <dbReference type="SAM" id="MobiDB-lite"/>
    </source>
</evidence>
<evidence type="ECO:0000256" key="1">
    <source>
        <dbReference type="SAM" id="Coils"/>
    </source>
</evidence>
<keyword evidence="1" id="KW-0175">Coiled coil</keyword>
<feature type="domain" description="DUF547" evidence="3">
    <location>
        <begin position="512"/>
        <end position="625"/>
    </location>
</feature>
<dbReference type="HOGENOM" id="CLU_019670_4_0_1"/>
<dbReference type="OMA" id="MYHGSLE"/>